<accession>A0A9J5Y8T3</accession>
<protein>
    <submittedName>
        <fullName evidence="1">Uncharacterized protein</fullName>
    </submittedName>
</protein>
<comment type="caution">
    <text evidence="1">The sequence shown here is derived from an EMBL/GenBank/DDBJ whole genome shotgun (WGS) entry which is preliminary data.</text>
</comment>
<organism evidence="1 2">
    <name type="scientific">Solanum commersonii</name>
    <name type="common">Commerson's wild potato</name>
    <name type="synonym">Commerson's nightshade</name>
    <dbReference type="NCBI Taxonomy" id="4109"/>
    <lineage>
        <taxon>Eukaryota</taxon>
        <taxon>Viridiplantae</taxon>
        <taxon>Streptophyta</taxon>
        <taxon>Embryophyta</taxon>
        <taxon>Tracheophyta</taxon>
        <taxon>Spermatophyta</taxon>
        <taxon>Magnoliopsida</taxon>
        <taxon>eudicotyledons</taxon>
        <taxon>Gunneridae</taxon>
        <taxon>Pentapetalae</taxon>
        <taxon>asterids</taxon>
        <taxon>lamiids</taxon>
        <taxon>Solanales</taxon>
        <taxon>Solanaceae</taxon>
        <taxon>Solanoideae</taxon>
        <taxon>Solaneae</taxon>
        <taxon>Solanum</taxon>
    </lineage>
</organism>
<reference evidence="1 2" key="1">
    <citation type="submission" date="2020-09" db="EMBL/GenBank/DDBJ databases">
        <title>De no assembly of potato wild relative species, Solanum commersonii.</title>
        <authorList>
            <person name="Cho K."/>
        </authorList>
    </citation>
    <scope>NUCLEOTIDE SEQUENCE [LARGE SCALE GENOMIC DNA]</scope>
    <source>
        <strain evidence="1">LZ3.2</strain>
        <tissue evidence="1">Leaf</tissue>
    </source>
</reference>
<dbReference type="EMBL" id="JACXVP010000007">
    <property type="protein sequence ID" value="KAG5595960.1"/>
    <property type="molecule type" value="Genomic_DNA"/>
</dbReference>
<dbReference type="Proteomes" id="UP000824120">
    <property type="component" value="Chromosome 7"/>
</dbReference>
<gene>
    <name evidence="1" type="ORF">H5410_037192</name>
</gene>
<keyword evidence="2" id="KW-1185">Reference proteome</keyword>
<evidence type="ECO:0000313" key="2">
    <source>
        <dbReference type="Proteomes" id="UP000824120"/>
    </source>
</evidence>
<evidence type="ECO:0000313" key="1">
    <source>
        <dbReference type="EMBL" id="KAG5595960.1"/>
    </source>
</evidence>
<dbReference type="AlphaFoldDB" id="A0A9J5Y8T3"/>
<proteinExistence type="predicted"/>
<sequence>MTGIKQEAISTVNRLIKQVDSLKSGVSLSNNDLLVIVQTSYSNLFRNVEHSYSTFCGKGEKTCLPYYSLRQGELQCTLAPQKQGELQSSHIVSIRKQPTQSRHTLIDKTKSSRLSNQILKQNQVIKKGKNSESSQGLEVY</sequence>
<name>A0A9J5Y8T3_SOLCO</name>
<dbReference type="OrthoDB" id="1323387at2759"/>